<dbReference type="EMBL" id="BSDZ01000094">
    <property type="protein sequence ID" value="GLI70422.1"/>
    <property type="molecule type" value="Genomic_DNA"/>
</dbReference>
<feature type="compositionally biased region" description="Low complexity" evidence="1">
    <location>
        <begin position="90"/>
        <end position="133"/>
    </location>
</feature>
<feature type="non-terminal residue" evidence="3">
    <location>
        <position position="1"/>
    </location>
</feature>
<name>A0ABQ5SK98_9CHLO</name>
<evidence type="ECO:0000256" key="1">
    <source>
        <dbReference type="SAM" id="MobiDB-lite"/>
    </source>
</evidence>
<evidence type="ECO:0000313" key="3">
    <source>
        <dbReference type="EMBL" id="GLI70422.1"/>
    </source>
</evidence>
<evidence type="ECO:0000313" key="4">
    <source>
        <dbReference type="Proteomes" id="UP001165090"/>
    </source>
</evidence>
<gene>
    <name evidence="3" type="ORF">VaNZ11_015197</name>
</gene>
<accession>A0ABQ5SK98</accession>
<keyword evidence="4" id="KW-1185">Reference proteome</keyword>
<comment type="caution">
    <text evidence="3">The sequence shown here is derived from an EMBL/GenBank/DDBJ whole genome shotgun (WGS) entry which is preliminary data.</text>
</comment>
<keyword evidence="2" id="KW-1133">Transmembrane helix</keyword>
<feature type="region of interest" description="Disordered" evidence="1">
    <location>
        <begin position="77"/>
        <end position="133"/>
    </location>
</feature>
<organism evidence="3 4">
    <name type="scientific">Volvox africanus</name>
    <dbReference type="NCBI Taxonomy" id="51714"/>
    <lineage>
        <taxon>Eukaryota</taxon>
        <taxon>Viridiplantae</taxon>
        <taxon>Chlorophyta</taxon>
        <taxon>core chlorophytes</taxon>
        <taxon>Chlorophyceae</taxon>
        <taxon>CS clade</taxon>
        <taxon>Chlamydomonadales</taxon>
        <taxon>Volvocaceae</taxon>
        <taxon>Volvox</taxon>
    </lineage>
</organism>
<sequence length="210" mass="22472">DLALQSFAASSKVLSYNFLAGELVLAAARHYGWSGTNVTITYKLPADAPAGAKLLSYPELMLPYDELADMEIDLQADFSRSPDPAPAPTPTTELNPRTSDPSLTTTTSDTPDGAQLTAPTVASSPASPSNAPTAGRPTWLVLVVVCMSVIGGALVLSTALFMVIRHRRRGDHDSFPTHHKPALVMINNHDKDNNIWTGPVVSIVRDRNVN</sequence>
<protein>
    <submittedName>
        <fullName evidence="3">Uncharacterized protein</fullName>
    </submittedName>
</protein>
<keyword evidence="2" id="KW-0812">Transmembrane</keyword>
<reference evidence="3 4" key="1">
    <citation type="journal article" date="2023" name="IScience">
        <title>Expanded male sex-determining region conserved during the evolution of homothallism in the green alga Volvox.</title>
        <authorList>
            <person name="Yamamoto K."/>
            <person name="Matsuzaki R."/>
            <person name="Mahakham W."/>
            <person name="Heman W."/>
            <person name="Sekimoto H."/>
            <person name="Kawachi M."/>
            <person name="Minakuchi Y."/>
            <person name="Toyoda A."/>
            <person name="Nozaki H."/>
        </authorList>
    </citation>
    <scope>NUCLEOTIDE SEQUENCE [LARGE SCALE GENOMIC DNA]</scope>
    <source>
        <strain evidence="3 4">NIES-4468</strain>
    </source>
</reference>
<feature type="transmembrane region" description="Helical" evidence="2">
    <location>
        <begin position="139"/>
        <end position="164"/>
    </location>
</feature>
<dbReference type="Proteomes" id="UP001165090">
    <property type="component" value="Unassembled WGS sequence"/>
</dbReference>
<evidence type="ECO:0000256" key="2">
    <source>
        <dbReference type="SAM" id="Phobius"/>
    </source>
</evidence>
<proteinExistence type="predicted"/>
<keyword evidence="2" id="KW-0472">Membrane</keyword>